<dbReference type="InterPro" id="IPR027417">
    <property type="entry name" value="P-loop_NTPase"/>
</dbReference>
<evidence type="ECO:0000256" key="1">
    <source>
        <dbReference type="ARBA" id="ARBA00004202"/>
    </source>
</evidence>
<sequence>MFYHLHLSKRMTTILVTHQMDQALKYADRIIVLANGKVYMDGTPEDVFSNAEQLKGVNLEVPEILTLINTFNQKFYGTIRYQRQSAKELAKQIAEQIREKRQK</sequence>
<protein>
    <submittedName>
        <fullName evidence="9">ATPase component of general energizing module of ECF transporters</fullName>
    </submittedName>
</protein>
<keyword evidence="8" id="KW-0472">Membrane</keyword>
<dbReference type="eggNOG" id="COG1122">
    <property type="taxonomic scope" value="Bacteria"/>
</dbReference>
<name>W4VKN9_9BACI</name>
<keyword evidence="4" id="KW-1003">Cell membrane</keyword>
<keyword evidence="5" id="KW-0547">Nucleotide-binding</keyword>
<dbReference type="PANTHER" id="PTHR43553">
    <property type="entry name" value="HEAVY METAL TRANSPORTER"/>
    <property type="match status" value="1"/>
</dbReference>
<keyword evidence="3" id="KW-0813">Transport</keyword>
<reference evidence="9 10" key="1">
    <citation type="journal article" date="2014" name="Genome Announc.">
        <title>Draft Genome Sequence of the Boron-Tolerant and Moderately Halotolerant Bacterium Gracilibacillus boraciitolerans JCM 21714T.</title>
        <authorList>
            <person name="Ahmed I."/>
            <person name="Oshima K."/>
            <person name="Suda W."/>
            <person name="Kitamura K."/>
            <person name="Iida T."/>
            <person name="Ohmori Y."/>
            <person name="Fujiwara T."/>
            <person name="Hattori M."/>
            <person name="Ohkuma M."/>
        </authorList>
    </citation>
    <scope>NUCLEOTIDE SEQUENCE [LARGE SCALE GENOMIC DNA]</scope>
    <source>
        <strain evidence="9 10">JCM 21714</strain>
    </source>
</reference>
<dbReference type="PANTHER" id="PTHR43553:SF27">
    <property type="entry name" value="ENERGY-COUPLING FACTOR TRANSPORTER ATP-BINDING PROTEIN ECFA2"/>
    <property type="match status" value="1"/>
</dbReference>
<evidence type="ECO:0000256" key="5">
    <source>
        <dbReference type="ARBA" id="ARBA00022741"/>
    </source>
</evidence>
<dbReference type="SUPFAM" id="SSF52540">
    <property type="entry name" value="P-loop containing nucleoside triphosphate hydrolases"/>
    <property type="match status" value="1"/>
</dbReference>
<evidence type="ECO:0000256" key="6">
    <source>
        <dbReference type="ARBA" id="ARBA00022840"/>
    </source>
</evidence>
<proteinExistence type="inferred from homology"/>
<accession>W4VKN9</accession>
<dbReference type="Gene3D" id="3.40.50.300">
    <property type="entry name" value="P-loop containing nucleotide triphosphate hydrolases"/>
    <property type="match status" value="1"/>
</dbReference>
<comment type="similarity">
    <text evidence="2">Belongs to the ABC transporter superfamily.</text>
</comment>
<keyword evidence="7" id="KW-1278">Translocase</keyword>
<dbReference type="GO" id="GO:0042626">
    <property type="term" value="F:ATPase-coupled transmembrane transporter activity"/>
    <property type="evidence" value="ECO:0007669"/>
    <property type="project" value="TreeGrafter"/>
</dbReference>
<evidence type="ECO:0000313" key="10">
    <source>
        <dbReference type="Proteomes" id="UP000019102"/>
    </source>
</evidence>
<dbReference type="STRING" id="1298598.JCM21714_2825"/>
<keyword evidence="6" id="KW-0067">ATP-binding</keyword>
<evidence type="ECO:0000256" key="2">
    <source>
        <dbReference type="ARBA" id="ARBA00005417"/>
    </source>
</evidence>
<organism evidence="9 10">
    <name type="scientific">Gracilibacillus boraciitolerans JCM 21714</name>
    <dbReference type="NCBI Taxonomy" id="1298598"/>
    <lineage>
        <taxon>Bacteria</taxon>
        <taxon>Bacillati</taxon>
        <taxon>Bacillota</taxon>
        <taxon>Bacilli</taxon>
        <taxon>Bacillales</taxon>
        <taxon>Bacillaceae</taxon>
        <taxon>Gracilibacillus</taxon>
    </lineage>
</organism>
<dbReference type="AlphaFoldDB" id="W4VKN9"/>
<gene>
    <name evidence="9" type="ORF">JCM21714_2825</name>
</gene>
<keyword evidence="10" id="KW-1185">Reference proteome</keyword>
<dbReference type="Proteomes" id="UP000019102">
    <property type="component" value="Unassembled WGS sequence"/>
</dbReference>
<evidence type="ECO:0000256" key="4">
    <source>
        <dbReference type="ARBA" id="ARBA00022475"/>
    </source>
</evidence>
<evidence type="ECO:0000256" key="7">
    <source>
        <dbReference type="ARBA" id="ARBA00022967"/>
    </source>
</evidence>
<evidence type="ECO:0000313" key="9">
    <source>
        <dbReference type="EMBL" id="GAE93721.1"/>
    </source>
</evidence>
<evidence type="ECO:0000256" key="3">
    <source>
        <dbReference type="ARBA" id="ARBA00022448"/>
    </source>
</evidence>
<dbReference type="InterPro" id="IPR050095">
    <property type="entry name" value="ECF_ABC_transporter_ATP-bd"/>
</dbReference>
<dbReference type="GO" id="GO:0043190">
    <property type="term" value="C:ATP-binding cassette (ABC) transporter complex"/>
    <property type="evidence" value="ECO:0007669"/>
    <property type="project" value="TreeGrafter"/>
</dbReference>
<comment type="subcellular location">
    <subcellularLocation>
        <location evidence="1">Cell membrane</location>
        <topology evidence="1">Peripheral membrane protein</topology>
    </subcellularLocation>
</comment>
<comment type="caution">
    <text evidence="9">The sequence shown here is derived from an EMBL/GenBank/DDBJ whole genome shotgun (WGS) entry which is preliminary data.</text>
</comment>
<dbReference type="GO" id="GO:0005524">
    <property type="term" value="F:ATP binding"/>
    <property type="evidence" value="ECO:0007669"/>
    <property type="project" value="UniProtKB-KW"/>
</dbReference>
<evidence type="ECO:0000256" key="8">
    <source>
        <dbReference type="ARBA" id="ARBA00023136"/>
    </source>
</evidence>
<dbReference type="EMBL" id="BAVS01000015">
    <property type="protein sequence ID" value="GAE93721.1"/>
    <property type="molecule type" value="Genomic_DNA"/>
</dbReference>